<evidence type="ECO:0000256" key="4">
    <source>
        <dbReference type="ARBA" id="ARBA00023136"/>
    </source>
</evidence>
<evidence type="ECO:0000259" key="9">
    <source>
        <dbReference type="PROSITE" id="PS50076"/>
    </source>
</evidence>
<feature type="domain" description="J" evidence="9">
    <location>
        <begin position="34"/>
        <end position="102"/>
    </location>
</feature>
<dbReference type="PRINTS" id="PR00625">
    <property type="entry name" value="JDOMAIN"/>
</dbReference>
<proteinExistence type="evidence at transcript level"/>
<reference evidence="10" key="1">
    <citation type="journal article" date="2014" name="Insect Biochem. Mol. Biol.">
        <title>An insight into the sialome of the frog biting fly, Corethrella appendiculata.</title>
        <authorList>
            <person name="Ribeiro J.M.C."/>
            <person name="Chagas A.C."/>
            <person name="Pham V.M."/>
            <person name="Lounibos L.P."/>
            <person name="Calvo E."/>
        </authorList>
    </citation>
    <scope>NUCLEOTIDE SEQUENCE</scope>
    <source>
        <tissue evidence="10">Salivary glands</tissue>
    </source>
</reference>
<dbReference type="CDD" id="cd06257">
    <property type="entry name" value="DnaJ"/>
    <property type="match status" value="1"/>
</dbReference>
<dbReference type="FunFam" id="1.10.287.110:FF:000036">
    <property type="entry name" value="dnaJ homolog subfamily C member 25"/>
    <property type="match status" value="1"/>
</dbReference>
<feature type="transmembrane region" description="Helical" evidence="8">
    <location>
        <begin position="124"/>
        <end position="143"/>
    </location>
</feature>
<protein>
    <submittedName>
        <fullName evidence="10">Putative molecular chaperone dnaj superfamily</fullName>
    </submittedName>
</protein>
<evidence type="ECO:0000256" key="5">
    <source>
        <dbReference type="ARBA" id="ARBA00023186"/>
    </source>
</evidence>
<feature type="region of interest" description="Disordered" evidence="7">
    <location>
        <begin position="170"/>
        <end position="194"/>
    </location>
</feature>
<evidence type="ECO:0000256" key="6">
    <source>
        <dbReference type="ARBA" id="ARBA00024193"/>
    </source>
</evidence>
<evidence type="ECO:0000256" key="1">
    <source>
        <dbReference type="ARBA" id="ARBA00004141"/>
    </source>
</evidence>
<dbReference type="PANTHER" id="PTHR44176:SF1">
    <property type="entry name" value="DNAJ HOMOLOG SUBFAMILY C MEMBER 25"/>
    <property type="match status" value="1"/>
</dbReference>
<feature type="transmembrane region" description="Helical" evidence="8">
    <location>
        <begin position="224"/>
        <end position="245"/>
    </location>
</feature>
<dbReference type="AlphaFoldDB" id="U5ETT1"/>
<evidence type="ECO:0000256" key="3">
    <source>
        <dbReference type="ARBA" id="ARBA00022989"/>
    </source>
</evidence>
<dbReference type="Gene3D" id="1.10.287.110">
    <property type="entry name" value="DnaJ domain"/>
    <property type="match status" value="1"/>
</dbReference>
<dbReference type="SMART" id="SM00271">
    <property type="entry name" value="DnaJ"/>
    <property type="match status" value="1"/>
</dbReference>
<dbReference type="SUPFAM" id="SSF46565">
    <property type="entry name" value="Chaperone J-domain"/>
    <property type="match status" value="1"/>
</dbReference>
<dbReference type="GO" id="GO:0006457">
    <property type="term" value="P:protein folding"/>
    <property type="evidence" value="ECO:0007669"/>
    <property type="project" value="InterPro"/>
</dbReference>
<sequence length="339" mass="41308">MLIYKFNSIIFGILIFTPFINSHLLEGIYCGKENCYDVLGVTRDATRNEISKNYRQLARKHHPDTHKTDEAKRENEEIFKKIATAYEILRDDESRTDYDYMLDNPDQYYLHYYRYYRKRVAPKVDVRLVIFVTVSIISIVQYLSAKQRYESAINYFMSVPKYRNKAMEMLHQQQSSGNNNNKNKGRNKLSKAEQKLETEKEIRKIIIENMDIQGSYAKPEIVDILFIQIIIFPYTFVKYLIWYFSWIWNYTILGKEYGREEKLYIIRKFMKMGHYQFNAIENEKKEEFLYRKLWIKENYKEWKHEQEEEMKKQMADNPRYKAYRRYMKNHGPGRMTFED</sequence>
<accession>U5ETT1</accession>
<dbReference type="PROSITE" id="PS00636">
    <property type="entry name" value="DNAJ_1"/>
    <property type="match status" value="1"/>
</dbReference>
<dbReference type="PANTHER" id="PTHR44176">
    <property type="entry name" value="DNAJ HOMOLOG SUBFAMILY C MEMBER 25"/>
    <property type="match status" value="1"/>
</dbReference>
<comment type="subcellular location">
    <subcellularLocation>
        <location evidence="1">Membrane</location>
        <topology evidence="1">Multi-pass membrane protein</topology>
    </subcellularLocation>
</comment>
<keyword evidence="3 8" id="KW-1133">Transmembrane helix</keyword>
<keyword evidence="4 8" id="KW-0472">Membrane</keyword>
<dbReference type="EMBL" id="GANO01001767">
    <property type="protein sequence ID" value="JAB58104.1"/>
    <property type="molecule type" value="mRNA"/>
</dbReference>
<comment type="similarity">
    <text evidence="6">Belongs to the DNAJC25 family.</text>
</comment>
<keyword evidence="2 8" id="KW-0812">Transmembrane</keyword>
<dbReference type="Pfam" id="PF00226">
    <property type="entry name" value="DnaJ"/>
    <property type="match status" value="1"/>
</dbReference>
<dbReference type="PROSITE" id="PS50076">
    <property type="entry name" value="DNAJ_2"/>
    <property type="match status" value="1"/>
</dbReference>
<evidence type="ECO:0000256" key="2">
    <source>
        <dbReference type="ARBA" id="ARBA00022692"/>
    </source>
</evidence>
<dbReference type="InterPro" id="IPR001623">
    <property type="entry name" value="DnaJ_domain"/>
</dbReference>
<dbReference type="InterPro" id="IPR036869">
    <property type="entry name" value="J_dom_sf"/>
</dbReference>
<organism evidence="10">
    <name type="scientific">Corethrella appendiculata</name>
    <dbReference type="NCBI Taxonomy" id="1370023"/>
    <lineage>
        <taxon>Eukaryota</taxon>
        <taxon>Metazoa</taxon>
        <taxon>Ecdysozoa</taxon>
        <taxon>Arthropoda</taxon>
        <taxon>Hexapoda</taxon>
        <taxon>Insecta</taxon>
        <taxon>Pterygota</taxon>
        <taxon>Neoptera</taxon>
        <taxon>Endopterygota</taxon>
        <taxon>Diptera</taxon>
        <taxon>Nematocera</taxon>
        <taxon>Culicoidea</taxon>
        <taxon>Chaoboridae</taxon>
        <taxon>Corethrella</taxon>
    </lineage>
</organism>
<dbReference type="GO" id="GO:0005789">
    <property type="term" value="C:endoplasmic reticulum membrane"/>
    <property type="evidence" value="ECO:0007669"/>
    <property type="project" value="TreeGrafter"/>
</dbReference>
<evidence type="ECO:0000313" key="10">
    <source>
        <dbReference type="EMBL" id="JAB58104.1"/>
    </source>
</evidence>
<evidence type="ECO:0000256" key="7">
    <source>
        <dbReference type="SAM" id="MobiDB-lite"/>
    </source>
</evidence>
<evidence type="ECO:0000256" key="8">
    <source>
        <dbReference type="SAM" id="Phobius"/>
    </source>
</evidence>
<dbReference type="InterPro" id="IPR018253">
    <property type="entry name" value="DnaJ_domain_CS"/>
</dbReference>
<keyword evidence="5" id="KW-0143">Chaperone</keyword>
<dbReference type="InterPro" id="IPR044632">
    <property type="entry name" value="DNAJC25-like"/>
</dbReference>
<name>U5ETT1_9DIPT</name>